<proteinExistence type="predicted"/>
<dbReference type="Gene3D" id="2.60.260.20">
    <property type="entry name" value="Urease metallochaperone UreE, N-terminal domain"/>
    <property type="match status" value="2"/>
</dbReference>
<sequence>MKEGNMSPNKSPYDTLGVSKTASSDEIKKAYRRLARKYHPDINKEPGAEEKFKEINAAYEILSDEKKRKQYDAYGENMFGGQDFGDFTRSAENMDDLNEILKNVFGGGFKRENFGGGFGGFDFGGFGGFENENLDIVSNLRIPFETAVNGGEISISVNSDNIKIRIPSGVESGEKLRIRGKGKSAHGRNGDLILNLEVEPSDQYERKGDDLYKKVDISLKTALFGGKISVDTFKKNVNIKIAPNTKNNQKIRLKGYGVQNRKSKIYGDLYLTTNVLLPDINNFDEQTIKILKEKL</sequence>
<dbReference type="InterPro" id="IPR002939">
    <property type="entry name" value="DnaJ_C"/>
</dbReference>
<dbReference type="Pfam" id="PF00226">
    <property type="entry name" value="DnaJ"/>
    <property type="match status" value="1"/>
</dbReference>
<feature type="region of interest" description="Disordered" evidence="2">
    <location>
        <begin position="1"/>
        <end position="23"/>
    </location>
</feature>
<dbReference type="GO" id="GO:0042026">
    <property type="term" value="P:protein refolding"/>
    <property type="evidence" value="ECO:0007669"/>
    <property type="project" value="TreeGrafter"/>
</dbReference>
<dbReference type="GO" id="GO:0051082">
    <property type="term" value="F:unfolded protein binding"/>
    <property type="evidence" value="ECO:0007669"/>
    <property type="project" value="InterPro"/>
</dbReference>
<dbReference type="PANTHER" id="PTHR43096">
    <property type="entry name" value="DNAJ HOMOLOG 1, MITOCHONDRIAL-RELATED"/>
    <property type="match status" value="1"/>
</dbReference>
<feature type="domain" description="J" evidence="3">
    <location>
        <begin position="11"/>
        <end position="75"/>
    </location>
</feature>
<organism evidence="4 5">
    <name type="scientific">Campylobacter hominis (strain ATCC BAA-381 / DSM 21671 / CCUG 45161 / LMG 19568 / NCTC 13146 / CH001A)</name>
    <dbReference type="NCBI Taxonomy" id="360107"/>
    <lineage>
        <taxon>Bacteria</taxon>
        <taxon>Pseudomonadati</taxon>
        <taxon>Campylobacterota</taxon>
        <taxon>Epsilonproteobacteria</taxon>
        <taxon>Campylobacterales</taxon>
        <taxon>Campylobacteraceae</taxon>
        <taxon>Campylobacter</taxon>
    </lineage>
</organism>
<dbReference type="Gene3D" id="1.10.287.110">
    <property type="entry name" value="DnaJ domain"/>
    <property type="match status" value="1"/>
</dbReference>
<dbReference type="PRINTS" id="PR00625">
    <property type="entry name" value="JDOMAIN"/>
</dbReference>
<dbReference type="InterPro" id="IPR001623">
    <property type="entry name" value="DnaJ_domain"/>
</dbReference>
<dbReference type="EMBL" id="CP000776">
    <property type="protein sequence ID" value="ABS51981.1"/>
    <property type="molecule type" value="Genomic_DNA"/>
</dbReference>
<evidence type="ECO:0000313" key="5">
    <source>
        <dbReference type="Proteomes" id="UP000002407"/>
    </source>
</evidence>
<dbReference type="PROSITE" id="PS00636">
    <property type="entry name" value="DNAJ_1"/>
    <property type="match status" value="1"/>
</dbReference>
<dbReference type="KEGG" id="cha:CHAB381_0976"/>
<dbReference type="InterPro" id="IPR018253">
    <property type="entry name" value="DnaJ_domain_CS"/>
</dbReference>
<dbReference type="SUPFAM" id="SSF46565">
    <property type="entry name" value="Chaperone J-domain"/>
    <property type="match status" value="1"/>
</dbReference>
<dbReference type="PANTHER" id="PTHR43096:SF52">
    <property type="entry name" value="DNAJ HOMOLOG 1, MITOCHONDRIAL-RELATED"/>
    <property type="match status" value="1"/>
</dbReference>
<evidence type="ECO:0000259" key="3">
    <source>
        <dbReference type="PROSITE" id="PS50076"/>
    </source>
</evidence>
<feature type="compositionally biased region" description="Polar residues" evidence="2">
    <location>
        <begin position="1"/>
        <end position="22"/>
    </location>
</feature>
<keyword evidence="1" id="KW-0143">Chaperone</keyword>
<dbReference type="Proteomes" id="UP000002407">
    <property type="component" value="Chromosome"/>
</dbReference>
<reference evidence="5" key="1">
    <citation type="submission" date="2007-07" db="EMBL/GenBank/DDBJ databases">
        <title>Complete genome sequence of Campylobacter hominis ATCC BAA-381, a commensal isolated from the human gastrointestinal tract.</title>
        <authorList>
            <person name="Fouts D.E."/>
            <person name="Mongodin E.F."/>
            <person name="Puiu D."/>
            <person name="Sebastian Y."/>
            <person name="Miller W.G."/>
            <person name="Mandrell R.E."/>
            <person name="Nelson K.E."/>
        </authorList>
    </citation>
    <scope>NUCLEOTIDE SEQUENCE [LARGE SCALE GENOMIC DNA]</scope>
    <source>
        <strain evidence="5">ATCC BAA-381 / LMG 19568 / NCTC 13146 / CH001A</strain>
    </source>
</reference>
<evidence type="ECO:0000313" key="4">
    <source>
        <dbReference type="EMBL" id="ABS51981.1"/>
    </source>
</evidence>
<dbReference type="GO" id="GO:0005737">
    <property type="term" value="C:cytoplasm"/>
    <property type="evidence" value="ECO:0007669"/>
    <property type="project" value="TreeGrafter"/>
</dbReference>
<dbReference type="InterPro" id="IPR008971">
    <property type="entry name" value="HSP40/DnaJ_pept-bd"/>
</dbReference>
<dbReference type="CDD" id="cd10747">
    <property type="entry name" value="DnaJ_C"/>
    <property type="match status" value="1"/>
</dbReference>
<dbReference type="STRING" id="360107.CHAB381_0976"/>
<accession>A7I1Z6</accession>
<evidence type="ECO:0000256" key="2">
    <source>
        <dbReference type="SAM" id="MobiDB-lite"/>
    </source>
</evidence>
<dbReference type="InterPro" id="IPR036869">
    <property type="entry name" value="J_dom_sf"/>
</dbReference>
<keyword evidence="5" id="KW-1185">Reference proteome</keyword>
<dbReference type="HOGENOM" id="CLU_017633_0_0_7"/>
<evidence type="ECO:0000256" key="1">
    <source>
        <dbReference type="ARBA" id="ARBA00023186"/>
    </source>
</evidence>
<dbReference type="CDD" id="cd06257">
    <property type="entry name" value="DnaJ"/>
    <property type="match status" value="1"/>
</dbReference>
<dbReference type="PROSITE" id="PS50076">
    <property type="entry name" value="DNAJ_2"/>
    <property type="match status" value="1"/>
</dbReference>
<name>A7I1Z6_CAMHC</name>
<gene>
    <name evidence="4" type="ordered locus">CHAB381_0976</name>
</gene>
<dbReference type="SUPFAM" id="SSF49493">
    <property type="entry name" value="HSP40/DnaJ peptide-binding domain"/>
    <property type="match status" value="2"/>
</dbReference>
<protein>
    <submittedName>
        <fullName evidence="4">Co-chaperone protein DnaJ</fullName>
    </submittedName>
</protein>
<dbReference type="FunFam" id="2.60.260.20:FF:000013">
    <property type="entry name" value="DnaJ subfamily B member 11"/>
    <property type="match status" value="1"/>
</dbReference>
<dbReference type="SMART" id="SM00271">
    <property type="entry name" value="DnaJ"/>
    <property type="match status" value="1"/>
</dbReference>
<dbReference type="AlphaFoldDB" id="A7I1Z6"/>
<dbReference type="Pfam" id="PF01556">
    <property type="entry name" value="DnaJ_C"/>
    <property type="match status" value="1"/>
</dbReference>
<dbReference type="eggNOG" id="COG0484">
    <property type="taxonomic scope" value="Bacteria"/>
</dbReference>